<comment type="caution">
    <text evidence="1">The sequence shown here is derived from an EMBL/GenBank/DDBJ whole genome shotgun (WGS) entry which is preliminary data.</text>
</comment>
<dbReference type="Proteomes" id="UP000716291">
    <property type="component" value="Unassembled WGS sequence"/>
</dbReference>
<protein>
    <submittedName>
        <fullName evidence="1">Uncharacterized protein</fullName>
    </submittedName>
</protein>
<name>A0A9P6WSP0_RHIOR</name>
<evidence type="ECO:0000313" key="2">
    <source>
        <dbReference type="Proteomes" id="UP000716291"/>
    </source>
</evidence>
<dbReference type="EMBL" id="JAANQT010009886">
    <property type="protein sequence ID" value="KAG1275923.1"/>
    <property type="molecule type" value="Genomic_DNA"/>
</dbReference>
<dbReference type="AlphaFoldDB" id="A0A9P6WSP0"/>
<accession>A0A9P6WSP0</accession>
<proteinExistence type="predicted"/>
<organism evidence="1 2">
    <name type="scientific">Rhizopus oryzae</name>
    <name type="common">Mucormycosis agent</name>
    <name type="synonym">Rhizopus arrhizus var. delemar</name>
    <dbReference type="NCBI Taxonomy" id="64495"/>
    <lineage>
        <taxon>Eukaryota</taxon>
        <taxon>Fungi</taxon>
        <taxon>Fungi incertae sedis</taxon>
        <taxon>Mucoromycota</taxon>
        <taxon>Mucoromycotina</taxon>
        <taxon>Mucoromycetes</taxon>
        <taxon>Mucorales</taxon>
        <taxon>Mucorineae</taxon>
        <taxon>Rhizopodaceae</taxon>
        <taxon>Rhizopus</taxon>
    </lineage>
</organism>
<gene>
    <name evidence="1" type="ORF">G6F64_014841</name>
</gene>
<reference evidence="1" key="1">
    <citation type="journal article" date="2020" name="Microb. Genom.">
        <title>Genetic diversity of clinical and environmental Mucorales isolates obtained from an investigation of mucormycosis cases among solid organ transplant recipients.</title>
        <authorList>
            <person name="Nguyen M.H."/>
            <person name="Kaul D."/>
            <person name="Muto C."/>
            <person name="Cheng S.J."/>
            <person name="Richter R.A."/>
            <person name="Bruno V.M."/>
            <person name="Liu G."/>
            <person name="Beyhan S."/>
            <person name="Sundermann A.J."/>
            <person name="Mounaud S."/>
            <person name="Pasculle A.W."/>
            <person name="Nierman W.C."/>
            <person name="Driscoll E."/>
            <person name="Cumbie R."/>
            <person name="Clancy C.J."/>
            <person name="Dupont C.L."/>
        </authorList>
    </citation>
    <scope>NUCLEOTIDE SEQUENCE</scope>
    <source>
        <strain evidence="1">GL11</strain>
    </source>
</reference>
<sequence>MRFRSQRVLVLAADAELGRHVLGGDAHVHAAERIRQRAGHHVQHDAIAHAGAPALRRHDVGSTAHAFCACADRDLGVAQQDGLRCRHAGLQARTAQAVDVEGRGTCRAVRY</sequence>
<keyword evidence="2" id="KW-1185">Reference proteome</keyword>
<evidence type="ECO:0000313" key="1">
    <source>
        <dbReference type="EMBL" id="KAG1275923.1"/>
    </source>
</evidence>